<keyword evidence="5" id="KW-1185">Reference proteome</keyword>
<keyword evidence="3" id="KW-0949">S-adenosyl-L-methionine</keyword>
<dbReference type="PANTHER" id="PTHR43464">
    <property type="entry name" value="METHYLTRANSFERASE"/>
    <property type="match status" value="1"/>
</dbReference>
<dbReference type="Pfam" id="PF13489">
    <property type="entry name" value="Methyltransf_23"/>
    <property type="match status" value="1"/>
</dbReference>
<sequence length="214" mass="23453">MSLGAAVRRSLGRWEPTAIRLYRNAFINLDALATTVASIAPTAKRILEIGCGDGAMAAALLRAQPHATLLGLDPGTADPGRMYDEDPTKVEFRRITTTELLAENPEPFDLVMLCDVLHHVADHQRLAVLRDAAALTAPGGTIAIKEWERRPGPGFLLAYAADRWVSGDATVRFMPRAELDTMIMTAMPGWSLTSEHRIPPRHANLLLTLQRPDE</sequence>
<dbReference type="EMBL" id="BJFL01000043">
    <property type="protein sequence ID" value="GDY33455.1"/>
    <property type="molecule type" value="Genomic_DNA"/>
</dbReference>
<evidence type="ECO:0000313" key="5">
    <source>
        <dbReference type="Proteomes" id="UP000298860"/>
    </source>
</evidence>
<dbReference type="SUPFAM" id="SSF53335">
    <property type="entry name" value="S-adenosyl-L-methionine-dependent methyltransferases"/>
    <property type="match status" value="1"/>
</dbReference>
<evidence type="ECO:0000256" key="3">
    <source>
        <dbReference type="ARBA" id="ARBA00022691"/>
    </source>
</evidence>
<dbReference type="GO" id="GO:0032259">
    <property type="term" value="P:methylation"/>
    <property type="evidence" value="ECO:0007669"/>
    <property type="project" value="UniProtKB-KW"/>
</dbReference>
<dbReference type="AlphaFoldDB" id="A0A4D4J9F4"/>
<proteinExistence type="predicted"/>
<evidence type="ECO:0000256" key="1">
    <source>
        <dbReference type="ARBA" id="ARBA00022603"/>
    </source>
</evidence>
<gene>
    <name evidence="4" type="ORF">GTS_50880</name>
</gene>
<dbReference type="RefSeq" id="WP_137816400.1">
    <property type="nucleotide sequence ID" value="NZ_BJFL01000043.1"/>
</dbReference>
<keyword evidence="1" id="KW-0489">Methyltransferase</keyword>
<evidence type="ECO:0000256" key="2">
    <source>
        <dbReference type="ARBA" id="ARBA00022679"/>
    </source>
</evidence>
<dbReference type="CDD" id="cd02440">
    <property type="entry name" value="AdoMet_MTases"/>
    <property type="match status" value="1"/>
</dbReference>
<keyword evidence="2" id="KW-0808">Transferase</keyword>
<evidence type="ECO:0000313" key="4">
    <source>
        <dbReference type="EMBL" id="GDY33455.1"/>
    </source>
</evidence>
<dbReference type="OrthoDB" id="3286690at2"/>
<protein>
    <recommendedName>
        <fullName evidence="6">Methyltransferase domain-containing protein</fullName>
    </recommendedName>
</protein>
<dbReference type="Gene3D" id="3.40.50.150">
    <property type="entry name" value="Vaccinia Virus protein VP39"/>
    <property type="match status" value="1"/>
</dbReference>
<dbReference type="PANTHER" id="PTHR43464:SF19">
    <property type="entry name" value="UBIQUINONE BIOSYNTHESIS O-METHYLTRANSFERASE, MITOCHONDRIAL"/>
    <property type="match status" value="1"/>
</dbReference>
<name>A0A4D4J9F4_9PSEU</name>
<comment type="caution">
    <text evidence="4">The sequence shown here is derived from an EMBL/GenBank/DDBJ whole genome shotgun (WGS) entry which is preliminary data.</text>
</comment>
<dbReference type="Proteomes" id="UP000298860">
    <property type="component" value="Unassembled WGS sequence"/>
</dbReference>
<evidence type="ECO:0008006" key="6">
    <source>
        <dbReference type="Google" id="ProtNLM"/>
    </source>
</evidence>
<dbReference type="InterPro" id="IPR029063">
    <property type="entry name" value="SAM-dependent_MTases_sf"/>
</dbReference>
<organism evidence="4 5">
    <name type="scientific">Gandjariella thermophila</name>
    <dbReference type="NCBI Taxonomy" id="1931992"/>
    <lineage>
        <taxon>Bacteria</taxon>
        <taxon>Bacillati</taxon>
        <taxon>Actinomycetota</taxon>
        <taxon>Actinomycetes</taxon>
        <taxon>Pseudonocardiales</taxon>
        <taxon>Pseudonocardiaceae</taxon>
        <taxon>Gandjariella</taxon>
    </lineage>
</organism>
<reference evidence="5" key="1">
    <citation type="submission" date="2019-04" db="EMBL/GenBank/DDBJ databases">
        <title>Draft genome sequence of Pseudonocardiaceae bacterium SL3-2-4.</title>
        <authorList>
            <person name="Ningsih F."/>
            <person name="Yokota A."/>
            <person name="Sakai Y."/>
            <person name="Nanatani K."/>
            <person name="Yabe S."/>
            <person name="Oetari A."/>
            <person name="Sjamsuridzal W."/>
        </authorList>
    </citation>
    <scope>NUCLEOTIDE SEQUENCE [LARGE SCALE GENOMIC DNA]</scope>
    <source>
        <strain evidence="5">SL3-2-4</strain>
    </source>
</reference>
<accession>A0A4D4J9F4</accession>
<dbReference type="GO" id="GO:0008168">
    <property type="term" value="F:methyltransferase activity"/>
    <property type="evidence" value="ECO:0007669"/>
    <property type="project" value="UniProtKB-KW"/>
</dbReference>